<evidence type="ECO:0000256" key="11">
    <source>
        <dbReference type="ARBA" id="ARBA00022777"/>
    </source>
</evidence>
<keyword evidence="14" id="KW-0289">Folate biosynthesis</keyword>
<dbReference type="GO" id="GO:0046872">
    <property type="term" value="F:metal ion binding"/>
    <property type="evidence" value="ECO:0007669"/>
    <property type="project" value="UniProtKB-KW"/>
</dbReference>
<name>A0A1R1Y8J4_9FUNG</name>
<dbReference type="Pfam" id="PF02152">
    <property type="entry name" value="FolB"/>
    <property type="match status" value="2"/>
</dbReference>
<feature type="domain" description="Pterin-binding" evidence="16">
    <location>
        <begin position="514"/>
        <end position="834"/>
    </location>
</feature>
<dbReference type="STRING" id="133412.A0A1R1Y8J4"/>
<evidence type="ECO:0000256" key="13">
    <source>
        <dbReference type="ARBA" id="ARBA00022842"/>
    </source>
</evidence>
<evidence type="ECO:0000256" key="12">
    <source>
        <dbReference type="ARBA" id="ARBA00022840"/>
    </source>
</evidence>
<dbReference type="CDD" id="cd00483">
    <property type="entry name" value="HPPK"/>
    <property type="match status" value="1"/>
</dbReference>
<dbReference type="GO" id="GO:0005740">
    <property type="term" value="C:mitochondrial envelope"/>
    <property type="evidence" value="ECO:0007669"/>
    <property type="project" value="TreeGrafter"/>
</dbReference>
<dbReference type="Proteomes" id="UP000187283">
    <property type="component" value="Unassembled WGS sequence"/>
</dbReference>
<evidence type="ECO:0000256" key="1">
    <source>
        <dbReference type="ARBA" id="ARBA00000012"/>
    </source>
</evidence>
<keyword evidence="10" id="KW-0547">Nucleotide-binding</keyword>
<comment type="similarity">
    <text evidence="7">In the C-terminal section; belongs to the DHPS family.</text>
</comment>
<dbReference type="InterPro" id="IPR011005">
    <property type="entry name" value="Dihydropteroate_synth-like_sf"/>
</dbReference>
<dbReference type="NCBIfam" id="TIGR00526">
    <property type="entry name" value="folB_dom"/>
    <property type="match status" value="1"/>
</dbReference>
<dbReference type="GO" id="GO:0004156">
    <property type="term" value="F:dihydropteroate synthase activity"/>
    <property type="evidence" value="ECO:0007669"/>
    <property type="project" value="UniProtKB-EC"/>
</dbReference>
<sequence length="842" mass="93841">MDTVEIHDLEVRAIIGRDPWDNKKIQPIVISVKLQTSASKAALLDQVSESVHYGQLCKLVTKFVEKQKLDGLEILAEHLAFLILTFDIVKIFGVFLTIKKPNSFHFVKSADISIYRCFENVHFLKNLCCSELEKYGFAIPDLDNYDSVKAENSFINSVNTLEKSISDAGKYYEEDFLFIKELKINALLGANNYERYAKQGILVDLTLHVNKKNRDLQINCPPSYYPKKLLHYRRLVQNIIEYVEKGTGYLTLEALSLAIARVCIIDFGFEKVSVLIKKPCVLIFANCSAVKITRTREQLFKELGLELPSIQNDTNSSTQPNSLAKSHISYIAIGTNLGDRLKNIHNSLKKMNESGTCRVVDTGFLYQSKPMYVEDQPLFLNTAIKIETSLQPNALLKELKRIEAEIGRDFGTIRNGPRVIDLDILLYDSIVMDTPELSIPHLSMHERHFQLQPLIDMDPYAVHGRLNSSVDMLSRDLVKIEGVVNDLVQVMPLSSSEVNGPKTLVPVHSHQKNTVIMGIVNATPDSFSDGGKFESFSEAVSHSMKLFSEGAEIVDIGGKSAMSVGADSVETAEELSRVIPVVAGIKSRSKELETKPIISVDTFVAEVAQAALEAGADIINDISGGDLDEEMFKVVAKYGCPYVLMHMRGNPKTMATLTDYKIKVQTDSNANLTSVDEVVLVVRYELSKKVREALQSGIPRFNIILDPGIDCSKSLEQNFEVLRRLPELTSEQLYAMSSNSALHMDTRLKLNSSYDRQRNNNTAFAQFHEQLFVSLLGFPVLVGCSRKGFIGKATGKEIASDRVFGTAATVTSSIQGNASIVRVHDVDSMVDVAKVSDRIYRN</sequence>
<dbReference type="GO" id="GO:0016301">
    <property type="term" value="F:kinase activity"/>
    <property type="evidence" value="ECO:0007669"/>
    <property type="project" value="UniProtKB-KW"/>
</dbReference>
<dbReference type="Gene3D" id="3.20.20.20">
    <property type="entry name" value="Dihydropteroate synthase-like"/>
    <property type="match status" value="1"/>
</dbReference>
<dbReference type="InterPro" id="IPR006157">
    <property type="entry name" value="FolB_dom"/>
</dbReference>
<dbReference type="InterPro" id="IPR006390">
    <property type="entry name" value="DHP_synth_dom"/>
</dbReference>
<dbReference type="SMART" id="SM00905">
    <property type="entry name" value="FolB"/>
    <property type="match status" value="2"/>
</dbReference>
<evidence type="ECO:0000256" key="5">
    <source>
        <dbReference type="ARBA" id="ARBA00005051"/>
    </source>
</evidence>
<evidence type="ECO:0000256" key="9">
    <source>
        <dbReference type="ARBA" id="ARBA00022723"/>
    </source>
</evidence>
<dbReference type="NCBIfam" id="TIGR01498">
    <property type="entry name" value="folK"/>
    <property type="match status" value="1"/>
</dbReference>
<evidence type="ECO:0000256" key="3">
    <source>
        <dbReference type="ARBA" id="ARBA00001946"/>
    </source>
</evidence>
<keyword evidence="8" id="KW-0808">Transferase</keyword>
<dbReference type="Pfam" id="PF00809">
    <property type="entry name" value="Pterin_bind"/>
    <property type="match status" value="1"/>
</dbReference>
<dbReference type="Pfam" id="PF01288">
    <property type="entry name" value="HPPK"/>
    <property type="match status" value="1"/>
</dbReference>
<comment type="pathway">
    <text evidence="4">Cofactor biosynthesis; tetrahydrofolate biosynthesis; 7,8-dihydrofolate from 2-amino-4-hydroxy-6-hydroxymethyl-7,8-dihydropteridine diphosphate and 4-aminobenzoate: step 1/2.</text>
</comment>
<evidence type="ECO:0000313" key="18">
    <source>
        <dbReference type="Proteomes" id="UP000187283"/>
    </source>
</evidence>
<dbReference type="GO" id="GO:0004150">
    <property type="term" value="F:dihydroneopterin aldolase activity"/>
    <property type="evidence" value="ECO:0007669"/>
    <property type="project" value="InterPro"/>
</dbReference>
<evidence type="ECO:0000256" key="2">
    <source>
        <dbReference type="ARBA" id="ARBA00000198"/>
    </source>
</evidence>
<evidence type="ECO:0000256" key="15">
    <source>
        <dbReference type="ARBA" id="ARBA00023268"/>
    </source>
</evidence>
<dbReference type="InterPro" id="IPR000550">
    <property type="entry name" value="Hppk"/>
</dbReference>
<dbReference type="PROSITE" id="PS00794">
    <property type="entry name" value="HPPK"/>
    <property type="match status" value="1"/>
</dbReference>
<dbReference type="NCBIfam" id="TIGR01496">
    <property type="entry name" value="DHPS"/>
    <property type="match status" value="1"/>
</dbReference>
<comment type="cofactor">
    <cofactor evidence="3">
        <name>Mg(2+)</name>
        <dbReference type="ChEBI" id="CHEBI:18420"/>
    </cofactor>
</comment>
<dbReference type="InterPro" id="IPR035907">
    <property type="entry name" value="Hppk_sf"/>
</dbReference>
<dbReference type="AlphaFoldDB" id="A0A1R1Y8J4"/>
<dbReference type="OrthoDB" id="615426at2759"/>
<keyword evidence="12" id="KW-0067">ATP-binding</keyword>
<dbReference type="GO" id="GO:0046654">
    <property type="term" value="P:tetrahydrofolate biosynthetic process"/>
    <property type="evidence" value="ECO:0007669"/>
    <property type="project" value="UniProtKB-UniPathway"/>
</dbReference>
<dbReference type="CDD" id="cd00739">
    <property type="entry name" value="DHPS"/>
    <property type="match status" value="1"/>
</dbReference>
<organism evidence="17 18">
    <name type="scientific">Smittium culicis</name>
    <dbReference type="NCBI Taxonomy" id="133412"/>
    <lineage>
        <taxon>Eukaryota</taxon>
        <taxon>Fungi</taxon>
        <taxon>Fungi incertae sedis</taxon>
        <taxon>Zoopagomycota</taxon>
        <taxon>Kickxellomycotina</taxon>
        <taxon>Harpellomycetes</taxon>
        <taxon>Harpellales</taxon>
        <taxon>Legeriomycetaceae</taxon>
        <taxon>Smittium</taxon>
    </lineage>
</organism>
<dbReference type="GO" id="GO:0003848">
    <property type="term" value="F:2-amino-4-hydroxy-6-hydroxymethyldihydropteridine diphosphokinase activity"/>
    <property type="evidence" value="ECO:0007669"/>
    <property type="project" value="UniProtKB-EC"/>
</dbReference>
<dbReference type="GO" id="GO:0005524">
    <property type="term" value="F:ATP binding"/>
    <property type="evidence" value="ECO:0007669"/>
    <property type="project" value="UniProtKB-KW"/>
</dbReference>
<reference evidence="17 18" key="1">
    <citation type="submission" date="2017-01" db="EMBL/GenBank/DDBJ databases">
        <authorList>
            <person name="Mah S.A."/>
            <person name="Swanson W.J."/>
            <person name="Moy G.W."/>
            <person name="Vacquier V.D."/>
        </authorList>
    </citation>
    <scope>NUCLEOTIDE SEQUENCE [LARGE SCALE GENOMIC DNA]</scope>
    <source>
        <strain evidence="17 18">GSMNP</strain>
    </source>
</reference>
<gene>
    <name evidence="17" type="ORF">AYI70_g2375</name>
</gene>
<dbReference type="PROSITE" id="PS50972">
    <property type="entry name" value="PTERIN_BINDING"/>
    <property type="match status" value="1"/>
</dbReference>
<comment type="catalytic activity">
    <reaction evidence="1">
        <text>(7,8-dihydropterin-6-yl)methyl diphosphate + 4-aminobenzoate = 7,8-dihydropteroate + diphosphate</text>
        <dbReference type="Rhea" id="RHEA:19949"/>
        <dbReference type="ChEBI" id="CHEBI:17836"/>
        <dbReference type="ChEBI" id="CHEBI:17839"/>
        <dbReference type="ChEBI" id="CHEBI:33019"/>
        <dbReference type="ChEBI" id="CHEBI:72950"/>
        <dbReference type="EC" id="2.5.1.15"/>
    </reaction>
</comment>
<dbReference type="EMBL" id="LSSN01000574">
    <property type="protein sequence ID" value="OMJ23271.1"/>
    <property type="molecule type" value="Genomic_DNA"/>
</dbReference>
<dbReference type="InterPro" id="IPR043133">
    <property type="entry name" value="GTP-CH-I_C/QueF"/>
</dbReference>
<keyword evidence="9" id="KW-0479">Metal-binding</keyword>
<evidence type="ECO:0000256" key="8">
    <source>
        <dbReference type="ARBA" id="ARBA00022679"/>
    </source>
</evidence>
<protein>
    <submittedName>
        <fullName evidence="17">Folic acid synthesis protein fol1</fullName>
    </submittedName>
</protein>
<keyword evidence="15" id="KW-0511">Multifunctional enzyme</keyword>
<evidence type="ECO:0000256" key="6">
    <source>
        <dbReference type="ARBA" id="ARBA00009640"/>
    </source>
</evidence>
<evidence type="ECO:0000256" key="14">
    <source>
        <dbReference type="ARBA" id="ARBA00022909"/>
    </source>
</evidence>
<dbReference type="SUPFAM" id="SSF55620">
    <property type="entry name" value="Tetrahydrobiopterin biosynthesis enzymes-like"/>
    <property type="match status" value="2"/>
</dbReference>
<dbReference type="SUPFAM" id="SSF51717">
    <property type="entry name" value="Dihydropteroate synthetase-like"/>
    <property type="match status" value="1"/>
</dbReference>
<evidence type="ECO:0000313" key="17">
    <source>
        <dbReference type="EMBL" id="OMJ23271.1"/>
    </source>
</evidence>
<evidence type="ECO:0000256" key="10">
    <source>
        <dbReference type="ARBA" id="ARBA00022741"/>
    </source>
</evidence>
<dbReference type="PROSITE" id="PS00792">
    <property type="entry name" value="DHPS_1"/>
    <property type="match status" value="1"/>
</dbReference>
<evidence type="ECO:0000256" key="7">
    <source>
        <dbReference type="ARBA" id="ARBA00009951"/>
    </source>
</evidence>
<dbReference type="GO" id="GO:0046656">
    <property type="term" value="P:folic acid biosynthetic process"/>
    <property type="evidence" value="ECO:0007669"/>
    <property type="project" value="UniProtKB-KW"/>
</dbReference>
<comment type="catalytic activity">
    <reaction evidence="2">
        <text>6-hydroxymethyl-7,8-dihydropterin + ATP = (7,8-dihydropterin-6-yl)methyl diphosphate + AMP + H(+)</text>
        <dbReference type="Rhea" id="RHEA:11412"/>
        <dbReference type="ChEBI" id="CHEBI:15378"/>
        <dbReference type="ChEBI" id="CHEBI:30616"/>
        <dbReference type="ChEBI" id="CHEBI:44841"/>
        <dbReference type="ChEBI" id="CHEBI:72950"/>
        <dbReference type="ChEBI" id="CHEBI:456215"/>
        <dbReference type="EC" id="2.7.6.3"/>
    </reaction>
</comment>
<dbReference type="PANTHER" id="PTHR20941:SF1">
    <property type="entry name" value="FOLIC ACID SYNTHESIS PROTEIN FOL1"/>
    <property type="match status" value="1"/>
</dbReference>
<dbReference type="Gene3D" id="3.30.70.560">
    <property type="entry name" value="7,8-Dihydro-6-hydroxymethylpterin-pyrophosphokinase HPPK"/>
    <property type="match status" value="1"/>
</dbReference>
<dbReference type="InterPro" id="IPR045031">
    <property type="entry name" value="DHP_synth-like"/>
</dbReference>
<comment type="similarity">
    <text evidence="6">In the N-terminal section; belongs to the DHNA family.</text>
</comment>
<dbReference type="UniPathway" id="UPA00077">
    <property type="reaction ID" value="UER00155"/>
</dbReference>
<evidence type="ECO:0000259" key="16">
    <source>
        <dbReference type="PROSITE" id="PS50972"/>
    </source>
</evidence>
<dbReference type="SUPFAM" id="SSF55083">
    <property type="entry name" value="6-hydroxymethyl-7,8-dihydropterin pyrophosphokinase, HPPK"/>
    <property type="match status" value="1"/>
</dbReference>
<accession>A0A1R1Y8J4</accession>
<keyword evidence="13" id="KW-0460">Magnesium</keyword>
<keyword evidence="18" id="KW-1185">Reference proteome</keyword>
<dbReference type="Gene3D" id="3.30.1130.10">
    <property type="match status" value="2"/>
</dbReference>
<comment type="pathway">
    <text evidence="5">Cofactor biosynthesis; tetrahydrofolate biosynthesis; 2-amino-4-hydroxy-6-hydroxymethyl-7,8-dihydropteridine diphosphate from 7,8-dihydroneopterin triphosphate: step 4/4.</text>
</comment>
<comment type="caution">
    <text evidence="17">The sequence shown here is derived from an EMBL/GenBank/DDBJ whole genome shotgun (WGS) entry which is preliminary data.</text>
</comment>
<proteinExistence type="inferred from homology"/>
<evidence type="ECO:0000256" key="4">
    <source>
        <dbReference type="ARBA" id="ARBA00004763"/>
    </source>
</evidence>
<dbReference type="PANTHER" id="PTHR20941">
    <property type="entry name" value="FOLATE SYNTHESIS PROTEINS"/>
    <property type="match status" value="1"/>
</dbReference>
<keyword evidence="11" id="KW-0418">Kinase</keyword>
<dbReference type="InterPro" id="IPR000489">
    <property type="entry name" value="Pterin-binding_dom"/>
</dbReference>